<protein>
    <submittedName>
        <fullName evidence="2">Tail fiber assembly protein</fullName>
    </submittedName>
</protein>
<evidence type="ECO:0000256" key="1">
    <source>
        <dbReference type="SAM" id="MobiDB-lite"/>
    </source>
</evidence>
<reference evidence="2" key="1">
    <citation type="journal article" date="2021" name="Proc. Natl. Acad. Sci. U.S.A.">
        <title>A Catalog of Tens of Thousands of Viruses from Human Metagenomes Reveals Hidden Associations with Chronic Diseases.</title>
        <authorList>
            <person name="Tisza M.J."/>
            <person name="Buck C.B."/>
        </authorList>
    </citation>
    <scope>NUCLEOTIDE SEQUENCE</scope>
    <source>
        <strain evidence="2">CtCo31</strain>
    </source>
</reference>
<organism evidence="2">
    <name type="scientific">Myoviridae sp. ctCo31</name>
    <dbReference type="NCBI Taxonomy" id="2825053"/>
    <lineage>
        <taxon>Viruses</taxon>
        <taxon>Duplodnaviria</taxon>
        <taxon>Heunggongvirae</taxon>
        <taxon>Uroviricota</taxon>
        <taxon>Caudoviricetes</taxon>
    </lineage>
</organism>
<sequence>MDQTQLLQQQNAALKIRVFDAEEELNHIKTNIQSFLNGVADLLQQDQITLQTVYDYIKNSKDTTTESAEEKSEDTLLLEGKE</sequence>
<proteinExistence type="predicted"/>
<accession>A0A8S5UMG1</accession>
<dbReference type="EMBL" id="BK016109">
    <property type="protein sequence ID" value="DAF95672.1"/>
    <property type="molecule type" value="Genomic_DNA"/>
</dbReference>
<feature type="region of interest" description="Disordered" evidence="1">
    <location>
        <begin position="61"/>
        <end position="82"/>
    </location>
</feature>
<evidence type="ECO:0000313" key="2">
    <source>
        <dbReference type="EMBL" id="DAF95672.1"/>
    </source>
</evidence>
<name>A0A8S5UMG1_9CAUD</name>